<protein>
    <submittedName>
        <fullName evidence="2">Uncharacterized protein</fullName>
    </submittedName>
</protein>
<dbReference type="EnsemblPlants" id="TraesCS2A02G224800.1">
    <property type="protein sequence ID" value="TraesCS2A02G224800.1.cds1"/>
    <property type="gene ID" value="TraesCS2A02G224800"/>
</dbReference>
<dbReference type="Gramene" id="TraesCS2A03G0485400.1">
    <property type="protein sequence ID" value="TraesCS2A03G0485400.1.CDS1"/>
    <property type="gene ID" value="TraesCS2A03G0485400"/>
</dbReference>
<feature type="compositionally biased region" description="Basic residues" evidence="1">
    <location>
        <begin position="118"/>
        <end position="137"/>
    </location>
</feature>
<feature type="region of interest" description="Disordered" evidence="1">
    <location>
        <begin position="222"/>
        <end position="251"/>
    </location>
</feature>
<feature type="compositionally biased region" description="Low complexity" evidence="1">
    <location>
        <begin position="108"/>
        <end position="117"/>
    </location>
</feature>
<feature type="compositionally biased region" description="Low complexity" evidence="1">
    <location>
        <begin position="18"/>
        <end position="30"/>
    </location>
</feature>
<dbReference type="InterPro" id="IPR053253">
    <property type="entry name" value="Sex_diff_modulator"/>
</dbReference>
<organism evidence="2">
    <name type="scientific">Triticum aestivum</name>
    <name type="common">Wheat</name>
    <dbReference type="NCBI Taxonomy" id="4565"/>
    <lineage>
        <taxon>Eukaryota</taxon>
        <taxon>Viridiplantae</taxon>
        <taxon>Streptophyta</taxon>
        <taxon>Embryophyta</taxon>
        <taxon>Tracheophyta</taxon>
        <taxon>Spermatophyta</taxon>
        <taxon>Magnoliopsida</taxon>
        <taxon>Liliopsida</taxon>
        <taxon>Poales</taxon>
        <taxon>Poaceae</taxon>
        <taxon>BOP clade</taxon>
        <taxon>Pooideae</taxon>
        <taxon>Triticodae</taxon>
        <taxon>Triticeae</taxon>
        <taxon>Triticinae</taxon>
        <taxon>Triticum</taxon>
    </lineage>
</organism>
<name>A0A3B6AXS9_WHEAT</name>
<evidence type="ECO:0000256" key="1">
    <source>
        <dbReference type="SAM" id="MobiDB-lite"/>
    </source>
</evidence>
<feature type="region of interest" description="Disordered" evidence="1">
    <location>
        <begin position="278"/>
        <end position="321"/>
    </location>
</feature>
<evidence type="ECO:0000313" key="3">
    <source>
        <dbReference type="Proteomes" id="UP000019116"/>
    </source>
</evidence>
<keyword evidence="3" id="KW-1185">Reference proteome</keyword>
<evidence type="ECO:0000313" key="2">
    <source>
        <dbReference type="EnsemblPlants" id="TraesCS2A02G224800.1.cds1"/>
    </source>
</evidence>
<dbReference type="Proteomes" id="UP000019116">
    <property type="component" value="Chromosome 2A"/>
</dbReference>
<accession>A0A3B6AXS9</accession>
<dbReference type="Gramene" id="TraesCAD_scaffold_435339_01G000100.1">
    <property type="protein sequence ID" value="TraesCAD_scaffold_435339_01G000100.1"/>
    <property type="gene ID" value="TraesCAD_scaffold_435339_01G000100"/>
</dbReference>
<dbReference type="OMA" id="DLGCRGM"/>
<sequence>MLIHVDRVEDWTPLSPRSSHSGQSGLLSSDSDGDDRPFPMVAPGTWTMEVEDGQRAERQQRLARAPVADLGCRGMLRGGPGRDQDGAGGSGGGGRRSWKDTLLRRGRTPAPQTQPTAPRRRSRSPPAKRRSKGPRGRRHDDRRSSMAPQRRDDRRRSTPPPPPPPPAPAGSGKNGKDPVEDFFKQAKRPLVASVVVDCMAADVQAVADAAVVAPLDFNDGQQVEEGGPVAQPDAFGPTLSGPPPPIGQFNRHAPASARTMELQLGAVTSRVCQLEITEAEADESTEPRRLFRKTQAPLVASSPTRRPSAPPKSRAESVPSRQSARQAALASSVPVAQRASLRIVKELGLLGPKQKMSPEVAEALIRRFDEPLTDNDIAVIAKLTRLDVSALRVAAAMAGPEGAAEEAVV</sequence>
<dbReference type="PANTHER" id="PTHR33087">
    <property type="entry name" value="OS07G0539200 PROTEIN"/>
    <property type="match status" value="1"/>
</dbReference>
<feature type="region of interest" description="Disordered" evidence="1">
    <location>
        <begin position="1"/>
        <end position="179"/>
    </location>
</feature>
<reference evidence="2" key="1">
    <citation type="submission" date="2018-08" db="EMBL/GenBank/DDBJ databases">
        <authorList>
            <person name="Rossello M."/>
        </authorList>
    </citation>
    <scope>NUCLEOTIDE SEQUENCE [LARGE SCALE GENOMIC DNA]</scope>
    <source>
        <strain evidence="2">cv. Chinese Spring</strain>
    </source>
</reference>
<reference evidence="2" key="2">
    <citation type="submission" date="2018-10" db="UniProtKB">
        <authorList>
            <consortium name="EnsemblPlants"/>
        </authorList>
    </citation>
    <scope>IDENTIFICATION</scope>
</reference>
<feature type="compositionally biased region" description="Gly residues" evidence="1">
    <location>
        <begin position="86"/>
        <end position="95"/>
    </location>
</feature>
<dbReference type="PANTHER" id="PTHR33087:SF46">
    <property type="entry name" value="OS07G0539200 PROTEIN"/>
    <property type="match status" value="1"/>
</dbReference>
<feature type="compositionally biased region" description="Basic and acidic residues" evidence="1">
    <location>
        <begin position="1"/>
        <end position="10"/>
    </location>
</feature>
<dbReference type="SMR" id="A0A3B6AXS9"/>
<feature type="compositionally biased region" description="Pro residues" evidence="1">
    <location>
        <begin position="158"/>
        <end position="168"/>
    </location>
</feature>
<dbReference type="Gramene" id="TraesCS2A02G224800.1">
    <property type="protein sequence ID" value="TraesCS2A02G224800.1.cds1"/>
    <property type="gene ID" value="TraesCS2A02G224800"/>
</dbReference>
<proteinExistence type="predicted"/>
<feature type="compositionally biased region" description="Basic and acidic residues" evidence="1">
    <location>
        <begin position="138"/>
        <end position="156"/>
    </location>
</feature>
<dbReference type="AlphaFoldDB" id="A0A3B6AXS9"/>